<gene>
    <name evidence="1" type="ORF">CP98_04985</name>
</gene>
<comment type="caution">
    <text evidence="1">The sequence shown here is derived from an EMBL/GenBank/DDBJ whole genome shotgun (WGS) entry which is preliminary data.</text>
</comment>
<sequence length="111" mass="11764">MFWIMVMMAQAGGYAGELKEHLALPPAATLTSGKRAYDLEICIADALTVLGTPTSLRDGADGVVIVASNPMAGNYIASAALREAGSQSRVTIRVRGKGWNDRIRGRVEACL</sequence>
<organism evidence="1 2">
    <name type="scientific">Sphingobium yanoikuyae</name>
    <name type="common">Sphingomonas yanoikuyae</name>
    <dbReference type="NCBI Taxonomy" id="13690"/>
    <lineage>
        <taxon>Bacteria</taxon>
        <taxon>Pseudomonadati</taxon>
        <taxon>Pseudomonadota</taxon>
        <taxon>Alphaproteobacteria</taxon>
        <taxon>Sphingomonadales</taxon>
        <taxon>Sphingomonadaceae</taxon>
        <taxon>Sphingobium</taxon>
    </lineage>
</organism>
<dbReference type="RefSeq" id="WP_037522807.1">
    <property type="nucleotide sequence ID" value="NZ_JGVR01000058.1"/>
</dbReference>
<dbReference type="AlphaFoldDB" id="A0A084E6D8"/>
<reference evidence="1 2" key="1">
    <citation type="submission" date="2014-03" db="EMBL/GenBank/DDBJ databases">
        <title>Genome sequence of Sphingobium yanoikuyae B1.</title>
        <authorList>
            <person name="Gan H.M."/>
            <person name="Gan H.Y."/>
            <person name="Savka M.A."/>
        </authorList>
    </citation>
    <scope>NUCLEOTIDE SEQUENCE [LARGE SCALE GENOMIC DNA]</scope>
    <source>
        <strain evidence="1 2">B1</strain>
    </source>
</reference>
<dbReference type="Proteomes" id="UP000028534">
    <property type="component" value="Unassembled WGS sequence"/>
</dbReference>
<dbReference type="EMBL" id="JGVR01000058">
    <property type="protein sequence ID" value="KEZ13530.1"/>
    <property type="molecule type" value="Genomic_DNA"/>
</dbReference>
<name>A0A084E6D8_SPHYA</name>
<evidence type="ECO:0000313" key="2">
    <source>
        <dbReference type="Proteomes" id="UP000028534"/>
    </source>
</evidence>
<proteinExistence type="predicted"/>
<protein>
    <submittedName>
        <fullName evidence="1">Uncharacterized protein</fullName>
    </submittedName>
</protein>
<accession>A0A084E6D8</accession>
<dbReference type="PATRIC" id="fig|13690.10.peg.5153"/>
<evidence type="ECO:0000313" key="1">
    <source>
        <dbReference type="EMBL" id="KEZ13530.1"/>
    </source>
</evidence>